<protein>
    <submittedName>
        <fullName evidence="2">Uncharacterized protein</fullName>
    </submittedName>
</protein>
<feature type="region of interest" description="Disordered" evidence="1">
    <location>
        <begin position="152"/>
        <end position="185"/>
    </location>
</feature>
<dbReference type="AlphaFoldDB" id="A0A9P7JK26"/>
<dbReference type="RefSeq" id="XP_041200211.1">
    <property type="nucleotide sequence ID" value="XM_041332227.1"/>
</dbReference>
<dbReference type="EMBL" id="JABBWG010000001">
    <property type="protein sequence ID" value="KAG1827364.1"/>
    <property type="molecule type" value="Genomic_DNA"/>
</dbReference>
<feature type="compositionally biased region" description="Basic and acidic residues" evidence="1">
    <location>
        <begin position="223"/>
        <end position="240"/>
    </location>
</feature>
<dbReference type="GeneID" id="64626244"/>
<dbReference type="Proteomes" id="UP000807769">
    <property type="component" value="Unassembled WGS sequence"/>
</dbReference>
<gene>
    <name evidence="2" type="ORF">BJ212DRAFT_1294657</name>
</gene>
<feature type="region of interest" description="Disordered" evidence="1">
    <location>
        <begin position="221"/>
        <end position="240"/>
    </location>
</feature>
<name>A0A9P7JK26_9AGAM</name>
<proteinExistence type="predicted"/>
<evidence type="ECO:0000313" key="3">
    <source>
        <dbReference type="Proteomes" id="UP000807769"/>
    </source>
</evidence>
<accession>A0A9P7JK26</accession>
<organism evidence="2 3">
    <name type="scientific">Suillus subaureus</name>
    <dbReference type="NCBI Taxonomy" id="48587"/>
    <lineage>
        <taxon>Eukaryota</taxon>
        <taxon>Fungi</taxon>
        <taxon>Dikarya</taxon>
        <taxon>Basidiomycota</taxon>
        <taxon>Agaricomycotina</taxon>
        <taxon>Agaricomycetes</taxon>
        <taxon>Agaricomycetidae</taxon>
        <taxon>Boletales</taxon>
        <taxon>Suillineae</taxon>
        <taxon>Suillaceae</taxon>
        <taxon>Suillus</taxon>
    </lineage>
</organism>
<reference evidence="2" key="1">
    <citation type="journal article" date="2020" name="New Phytol.">
        <title>Comparative genomics reveals dynamic genome evolution in host specialist ectomycorrhizal fungi.</title>
        <authorList>
            <person name="Lofgren L.A."/>
            <person name="Nguyen N.H."/>
            <person name="Vilgalys R."/>
            <person name="Ruytinx J."/>
            <person name="Liao H.L."/>
            <person name="Branco S."/>
            <person name="Kuo A."/>
            <person name="LaButti K."/>
            <person name="Lipzen A."/>
            <person name="Andreopoulos W."/>
            <person name="Pangilinan J."/>
            <person name="Riley R."/>
            <person name="Hundley H."/>
            <person name="Na H."/>
            <person name="Barry K."/>
            <person name="Grigoriev I.V."/>
            <person name="Stajich J.E."/>
            <person name="Kennedy P.G."/>
        </authorList>
    </citation>
    <scope>NUCLEOTIDE SEQUENCE</scope>
    <source>
        <strain evidence="2">MN1</strain>
    </source>
</reference>
<evidence type="ECO:0000313" key="2">
    <source>
        <dbReference type="EMBL" id="KAG1827364.1"/>
    </source>
</evidence>
<keyword evidence="3" id="KW-1185">Reference proteome</keyword>
<comment type="caution">
    <text evidence="2">The sequence shown here is derived from an EMBL/GenBank/DDBJ whole genome shotgun (WGS) entry which is preliminary data.</text>
</comment>
<feature type="compositionally biased region" description="Polar residues" evidence="1">
    <location>
        <begin position="156"/>
        <end position="167"/>
    </location>
</feature>
<sequence>MHWKDATREVSWMWNYLACKELNTGTIYSILSTLTLHIWYPMGCAGGYGDGYKCGDLLESARLLTSVSILSPYPGSRPTSIALLNTSRKWMRWREYVIDDFVRDTLKFRSGHCTNIVRLLVAGSPRDNWGGDEATVVNQALIRAQSERAKECSPRYVQSQNTSQDSPITEGVSLPPDTDKVEDEQISRKAPLLVTTASSDVENPTSRETTGCFHALICPATDRGSELEPGERARGIESAS</sequence>
<evidence type="ECO:0000256" key="1">
    <source>
        <dbReference type="SAM" id="MobiDB-lite"/>
    </source>
</evidence>